<reference evidence="1" key="1">
    <citation type="submission" date="2022-04" db="EMBL/GenBank/DDBJ databases">
        <title>Genome of the entomopathogenic fungus Entomophthora muscae.</title>
        <authorList>
            <person name="Elya C."/>
            <person name="Lovett B.R."/>
            <person name="Lee E."/>
            <person name="Macias A.M."/>
            <person name="Hajek A.E."/>
            <person name="De Bivort B.L."/>
            <person name="Kasson M.T."/>
            <person name="De Fine Licht H.H."/>
            <person name="Stajich J.E."/>
        </authorList>
    </citation>
    <scope>NUCLEOTIDE SEQUENCE</scope>
    <source>
        <strain evidence="1">Berkeley</strain>
    </source>
</reference>
<proteinExistence type="predicted"/>
<dbReference type="Proteomes" id="UP001165960">
    <property type="component" value="Unassembled WGS sequence"/>
</dbReference>
<organism evidence="1 2">
    <name type="scientific">Entomophthora muscae</name>
    <dbReference type="NCBI Taxonomy" id="34485"/>
    <lineage>
        <taxon>Eukaryota</taxon>
        <taxon>Fungi</taxon>
        <taxon>Fungi incertae sedis</taxon>
        <taxon>Zoopagomycota</taxon>
        <taxon>Entomophthoromycotina</taxon>
        <taxon>Entomophthoromycetes</taxon>
        <taxon>Entomophthorales</taxon>
        <taxon>Entomophthoraceae</taxon>
        <taxon>Entomophthora</taxon>
    </lineage>
</organism>
<dbReference type="EMBL" id="QTSX02000785">
    <property type="protein sequence ID" value="KAJ9085044.1"/>
    <property type="molecule type" value="Genomic_DNA"/>
</dbReference>
<gene>
    <name evidence="1" type="primary">DDI1_61</name>
    <name evidence="1" type="ORF">DSO57_1017735</name>
</gene>
<accession>A0ACC2UDA2</accession>
<name>A0ACC2UDA2_9FUNG</name>
<protein>
    <submittedName>
        <fullName evidence="1">DNA damage-inducible protein 1</fullName>
    </submittedName>
</protein>
<evidence type="ECO:0000313" key="1">
    <source>
        <dbReference type="EMBL" id="KAJ9085044.1"/>
    </source>
</evidence>
<evidence type="ECO:0000313" key="2">
    <source>
        <dbReference type="Proteomes" id="UP001165960"/>
    </source>
</evidence>
<keyword evidence="2" id="KW-1185">Reference proteome</keyword>
<comment type="caution">
    <text evidence="1">The sequence shown here is derived from an EMBL/GenBank/DDBJ whole genome shotgun (WGS) entry which is preliminary data.</text>
</comment>
<sequence>MAQVQETCLASKLSIASDLPSLKGVPFSPPIEIIEANFSEIDQSLKQYFNTLAPLSVHVLNLHSELYSECTYTDISVNKVKVHAIIDSGTPINIVSTHLVRKLGIAPDLPNTRVYGTARKHTTTSEIAYSALLMRLGSIAVFSPVVVLPSKNYDVLIGTAFLRKYGVRLNMKDNTLTILCQTIPLYYTQHSTELTHSASQLTECQQIFNIQ</sequence>